<name>A0A167TMG7_9AGAM</name>
<feature type="non-terminal residue" evidence="1">
    <location>
        <position position="196"/>
    </location>
</feature>
<dbReference type="InterPro" id="IPR059179">
    <property type="entry name" value="MLKL-like_MCAfunc"/>
</dbReference>
<reference evidence="1" key="1">
    <citation type="journal article" date="2016" name="Mol. Biol. Evol.">
        <title>Comparative Genomics of Early-Diverging Mushroom-Forming Fungi Provides Insights into the Origins of Lignocellulose Decay Capabilities.</title>
        <authorList>
            <person name="Nagy L.G."/>
            <person name="Riley R."/>
            <person name="Tritt A."/>
            <person name="Adam C."/>
            <person name="Daum C."/>
            <person name="Floudas D."/>
            <person name="Sun H."/>
            <person name="Yadav J.S."/>
            <person name="Pangilinan J."/>
            <person name="Larsson K.H."/>
            <person name="Matsuura K."/>
            <person name="Barry K."/>
            <person name="Labutti K."/>
            <person name="Kuo R."/>
            <person name="Ohm R.A."/>
            <person name="Bhattacharya S.S."/>
            <person name="Shirouzu T."/>
            <person name="Yoshinaga Y."/>
            <person name="Martin F.M."/>
            <person name="Grigoriev I.V."/>
            <person name="Hibbett D.S."/>
        </authorList>
    </citation>
    <scope>NUCLEOTIDE SEQUENCE [LARGE SCALE GENOMIC DNA]</scope>
    <source>
        <strain evidence="1">CBS 109695</strain>
    </source>
</reference>
<dbReference type="GO" id="GO:0007166">
    <property type="term" value="P:cell surface receptor signaling pathway"/>
    <property type="evidence" value="ECO:0007669"/>
    <property type="project" value="InterPro"/>
</dbReference>
<organism evidence="1">
    <name type="scientific">Athelia psychrophila</name>
    <dbReference type="NCBI Taxonomy" id="1759441"/>
    <lineage>
        <taxon>Eukaryota</taxon>
        <taxon>Fungi</taxon>
        <taxon>Dikarya</taxon>
        <taxon>Basidiomycota</taxon>
        <taxon>Agaricomycotina</taxon>
        <taxon>Agaricomycetes</taxon>
        <taxon>Agaricomycetidae</taxon>
        <taxon>Atheliales</taxon>
        <taxon>Atheliaceae</taxon>
        <taxon>Athelia</taxon>
    </lineage>
</organism>
<dbReference type="InterPro" id="IPR036537">
    <property type="entry name" value="Adaptor_Cbl_N_dom_sf"/>
</dbReference>
<dbReference type="Gene3D" id="1.20.930.20">
    <property type="entry name" value="Adaptor protein Cbl, N-terminal domain"/>
    <property type="match status" value="1"/>
</dbReference>
<proteinExistence type="predicted"/>
<evidence type="ECO:0008006" key="2">
    <source>
        <dbReference type="Google" id="ProtNLM"/>
    </source>
</evidence>
<dbReference type="OrthoDB" id="3051729at2759"/>
<sequence>MDHFLGASQTIVTLVKEVAELIPNAGPLTQVLGATGQLFDIINQIKTNKSDCMFLVERILRFLKGIAVEYKRLEDQAPIRAGSLTAVRLDEFTSKIKSIQNDAENWKAASIWNALWYRDTVKDAISNHNTNLKDCFDLFTMGALTQLTAQADNSTHQIIPPTGLAPGHLFYGLVVLEAMHNYKGTRHSCLKGTRQA</sequence>
<gene>
    <name evidence="1" type="ORF">FIBSPDRAFT_941684</name>
</gene>
<accession>A0A167TMG7</accession>
<protein>
    <recommendedName>
        <fullName evidence="2">Fungal N-terminal domain-containing protein</fullName>
    </recommendedName>
</protein>
<evidence type="ECO:0000313" key="1">
    <source>
        <dbReference type="EMBL" id="KZP03091.1"/>
    </source>
</evidence>
<dbReference type="CDD" id="cd21037">
    <property type="entry name" value="MLKL_NTD"/>
    <property type="match status" value="1"/>
</dbReference>
<dbReference type="EMBL" id="KV418169">
    <property type="protein sequence ID" value="KZP03091.1"/>
    <property type="molecule type" value="Genomic_DNA"/>
</dbReference>
<dbReference type="AlphaFoldDB" id="A0A167TMG7"/>